<evidence type="ECO:0000256" key="4">
    <source>
        <dbReference type="ARBA" id="ARBA00023136"/>
    </source>
</evidence>
<dbReference type="GO" id="GO:0016746">
    <property type="term" value="F:acyltransferase activity"/>
    <property type="evidence" value="ECO:0007669"/>
    <property type="project" value="TreeGrafter"/>
</dbReference>
<feature type="transmembrane region" description="Helical" evidence="5">
    <location>
        <begin position="298"/>
        <end position="316"/>
    </location>
</feature>
<dbReference type="GO" id="GO:0016020">
    <property type="term" value="C:membrane"/>
    <property type="evidence" value="ECO:0007669"/>
    <property type="project" value="UniProtKB-SubCell"/>
</dbReference>
<dbReference type="OrthoDB" id="139172at2"/>
<evidence type="ECO:0000256" key="1">
    <source>
        <dbReference type="ARBA" id="ARBA00004141"/>
    </source>
</evidence>
<keyword evidence="3 5" id="KW-1133">Transmembrane helix</keyword>
<keyword evidence="7" id="KW-1185">Reference proteome</keyword>
<protein>
    <submittedName>
        <fullName evidence="6">Uncharacterized protein</fullName>
    </submittedName>
</protein>
<evidence type="ECO:0000313" key="7">
    <source>
        <dbReference type="Proteomes" id="UP000315673"/>
    </source>
</evidence>
<feature type="transmembrane region" description="Helical" evidence="5">
    <location>
        <begin position="360"/>
        <end position="383"/>
    </location>
</feature>
<organism evidence="6 7">
    <name type="scientific">Sphingomonas panacisoli</name>
    <dbReference type="NCBI Taxonomy" id="1813879"/>
    <lineage>
        <taxon>Bacteria</taxon>
        <taxon>Pseudomonadati</taxon>
        <taxon>Pseudomonadota</taxon>
        <taxon>Alphaproteobacteria</taxon>
        <taxon>Sphingomonadales</taxon>
        <taxon>Sphingomonadaceae</taxon>
        <taxon>Sphingomonas</taxon>
    </lineage>
</organism>
<dbReference type="InterPro" id="IPR004299">
    <property type="entry name" value="MBOAT_fam"/>
</dbReference>
<evidence type="ECO:0000313" key="6">
    <source>
        <dbReference type="EMBL" id="QDZ08075.1"/>
    </source>
</evidence>
<comment type="subcellular location">
    <subcellularLocation>
        <location evidence="1">Membrane</location>
        <topology evidence="1">Multi-pass membrane protein</topology>
    </subcellularLocation>
</comment>
<feature type="transmembrane region" description="Helical" evidence="5">
    <location>
        <begin position="75"/>
        <end position="94"/>
    </location>
</feature>
<evidence type="ECO:0000256" key="3">
    <source>
        <dbReference type="ARBA" id="ARBA00022989"/>
    </source>
</evidence>
<dbReference type="PANTHER" id="PTHR13285">
    <property type="entry name" value="ACYLTRANSFERASE"/>
    <property type="match status" value="1"/>
</dbReference>
<proteinExistence type="predicted"/>
<dbReference type="Pfam" id="PF03062">
    <property type="entry name" value="MBOAT"/>
    <property type="match status" value="1"/>
</dbReference>
<dbReference type="InterPro" id="IPR051085">
    <property type="entry name" value="MB_O-acyltransferase"/>
</dbReference>
<sequence length="385" mass="42793">MFNQNEIAINSVMFWAVAFAAIALLNMASGVRAKSYLFAGVNLAFLFLLLGKSVVFVPLFVGAVFVVLQSFSIKSAKLATLTISSTILFFMFMVNKLQASVASFTAVGSILAIVGFSFITLRCVEVIRGVFSGQHAAPSLVMLTNYLVPFHMLAAGPIAAYDDFARKPFDDARLTNEDVMQAVEVIARGLFNKFVLCYFIDKIFLSGFRSDGAAFVLETLMFTLWSYLDFSSYSNIALGIGKLAGVTTPVNFRNPLISRNVIDFWDRWHISLSHFVKRNVFMPIQIALMRSRMRPRPLLYASFATTVSFLLVGLWHGIALKWLTWGALHALGLVGVRVYTHFLQKALTPQQMVAYRKNMAIRVVATVVTYVYVAFAFLAVALIGR</sequence>
<dbReference type="Proteomes" id="UP000315673">
    <property type="component" value="Chromosome"/>
</dbReference>
<dbReference type="AlphaFoldDB" id="A0A5B8LK21"/>
<name>A0A5B8LK21_9SPHN</name>
<feature type="transmembrane region" description="Helical" evidence="5">
    <location>
        <begin position="100"/>
        <end position="121"/>
    </location>
</feature>
<feature type="transmembrane region" description="Helical" evidence="5">
    <location>
        <begin position="322"/>
        <end position="339"/>
    </location>
</feature>
<dbReference type="EMBL" id="CP042306">
    <property type="protein sequence ID" value="QDZ08075.1"/>
    <property type="molecule type" value="Genomic_DNA"/>
</dbReference>
<dbReference type="KEGG" id="spai:FPZ24_11770"/>
<dbReference type="RefSeq" id="WP_146572211.1">
    <property type="nucleotide sequence ID" value="NZ_CP042306.1"/>
</dbReference>
<evidence type="ECO:0000256" key="5">
    <source>
        <dbReference type="SAM" id="Phobius"/>
    </source>
</evidence>
<keyword evidence="4 5" id="KW-0472">Membrane</keyword>
<evidence type="ECO:0000256" key="2">
    <source>
        <dbReference type="ARBA" id="ARBA00022692"/>
    </source>
</evidence>
<gene>
    <name evidence="6" type="ORF">FPZ24_11770</name>
</gene>
<reference evidence="6 7" key="1">
    <citation type="submission" date="2019-07" db="EMBL/GenBank/DDBJ databases">
        <title>Full genome sequence of Sphingomonas sp. 4R-6-7(HKS19).</title>
        <authorList>
            <person name="Im W.-T."/>
        </authorList>
    </citation>
    <scope>NUCLEOTIDE SEQUENCE [LARGE SCALE GENOMIC DNA]</scope>
    <source>
        <strain evidence="6 7">HKS19</strain>
    </source>
</reference>
<accession>A0A5B8LK21</accession>
<feature type="transmembrane region" description="Helical" evidence="5">
    <location>
        <begin position="43"/>
        <end position="68"/>
    </location>
</feature>
<keyword evidence="2 5" id="KW-0812">Transmembrane</keyword>
<dbReference type="PANTHER" id="PTHR13285:SF18">
    <property type="entry name" value="PROTEIN-CYSTEINE N-PALMITOYLTRANSFERASE RASP"/>
    <property type="match status" value="1"/>
</dbReference>